<dbReference type="PANTHER" id="PTHR33047:SF8">
    <property type="entry name" value="REGULATOR OF RDNA TRANSCRIPTION PROTEIN 15"/>
    <property type="match status" value="1"/>
</dbReference>
<reference evidence="2" key="2">
    <citation type="submission" date="2022-06" db="UniProtKB">
        <authorList>
            <consortium name="EnsemblMetazoa"/>
        </authorList>
    </citation>
    <scope>IDENTIFICATION</scope>
    <source>
        <strain evidence="2">DF5081</strain>
    </source>
</reference>
<organism evidence="2 3">
    <name type="scientific">Caenorhabditis japonica</name>
    <dbReference type="NCBI Taxonomy" id="281687"/>
    <lineage>
        <taxon>Eukaryota</taxon>
        <taxon>Metazoa</taxon>
        <taxon>Ecdysozoa</taxon>
        <taxon>Nematoda</taxon>
        <taxon>Chromadorea</taxon>
        <taxon>Rhabditida</taxon>
        <taxon>Rhabditina</taxon>
        <taxon>Rhabditomorpha</taxon>
        <taxon>Rhabditoidea</taxon>
        <taxon>Rhabditidae</taxon>
        <taxon>Peloderinae</taxon>
        <taxon>Caenorhabditis</taxon>
    </lineage>
</organism>
<dbReference type="InterPro" id="IPR052997">
    <property type="entry name" value="RRT15-like"/>
</dbReference>
<evidence type="ECO:0000313" key="3">
    <source>
        <dbReference type="Proteomes" id="UP000005237"/>
    </source>
</evidence>
<evidence type="ECO:0000313" key="2">
    <source>
        <dbReference type="EnsemblMetazoa" id="CJA37053.1"/>
    </source>
</evidence>
<reference evidence="3" key="1">
    <citation type="submission" date="2010-08" db="EMBL/GenBank/DDBJ databases">
        <authorList>
            <consortium name="Caenorhabditis japonica Sequencing Consortium"/>
            <person name="Wilson R.K."/>
        </authorList>
    </citation>
    <scope>NUCLEOTIDE SEQUENCE [LARGE SCALE GENOMIC DNA]</scope>
    <source>
        <strain evidence="3">DF5081</strain>
    </source>
</reference>
<protein>
    <submittedName>
        <fullName evidence="2">Uncharacterized protein</fullName>
    </submittedName>
</protein>
<feature type="region of interest" description="Disordered" evidence="1">
    <location>
        <begin position="1"/>
        <end position="64"/>
    </location>
</feature>
<dbReference type="AlphaFoldDB" id="A0A8R1EHK4"/>
<sequence>MNDQDTKTEVKAHTRKRQQASTITRPPSARKASSRQNSAGQASIQLANRSDHWSQSFSRSYGSSLPTSLTYIILSTRGCSPWRPNADIGPFREHETPQKPRCFSETTSPSLAEPIPGSPFLN</sequence>
<name>A0A8R1EHK4_CAEJA</name>
<proteinExistence type="predicted"/>
<dbReference type="EnsemblMetazoa" id="CJA37053.1">
    <property type="protein sequence ID" value="CJA37053.1"/>
    <property type="gene ID" value="WBGene00212900"/>
</dbReference>
<feature type="compositionally biased region" description="Polar residues" evidence="1">
    <location>
        <begin position="34"/>
        <end position="64"/>
    </location>
</feature>
<accession>A0A8R1EHK4</accession>
<evidence type="ECO:0000256" key="1">
    <source>
        <dbReference type="SAM" id="MobiDB-lite"/>
    </source>
</evidence>
<feature type="compositionally biased region" description="Basic and acidic residues" evidence="1">
    <location>
        <begin position="1"/>
        <end position="12"/>
    </location>
</feature>
<dbReference type="PANTHER" id="PTHR33047">
    <property type="entry name" value="PROTEIN TAR1"/>
    <property type="match status" value="1"/>
</dbReference>
<dbReference type="Proteomes" id="UP000005237">
    <property type="component" value="Unassembled WGS sequence"/>
</dbReference>
<keyword evidence="3" id="KW-1185">Reference proteome</keyword>
<feature type="region of interest" description="Disordered" evidence="1">
    <location>
        <begin position="87"/>
        <end position="122"/>
    </location>
</feature>